<keyword evidence="5" id="KW-1185">Reference proteome</keyword>
<dbReference type="InterPro" id="IPR021860">
    <property type="entry name" value="Peptidase_S12_Pab87-rel_C"/>
</dbReference>
<reference evidence="5" key="1">
    <citation type="journal article" date="2019" name="Int. J. Syst. Evol. Microbiol.">
        <title>The Global Catalogue of Microorganisms (GCM) 10K type strain sequencing project: providing services to taxonomists for standard genome sequencing and annotation.</title>
        <authorList>
            <consortium name="The Broad Institute Genomics Platform"/>
            <consortium name="The Broad Institute Genome Sequencing Center for Infectious Disease"/>
            <person name="Wu L."/>
            <person name="Ma J."/>
        </authorList>
    </citation>
    <scope>NUCLEOTIDE SEQUENCE [LARGE SCALE GENOMIC DNA]</scope>
    <source>
        <strain evidence="5">JCM 17225</strain>
    </source>
</reference>
<feature type="chain" id="PRO_5045204609" description="Penicillin-binding protein" evidence="1">
    <location>
        <begin position="23"/>
        <end position="594"/>
    </location>
</feature>
<keyword evidence="1" id="KW-0732">Signal</keyword>
<evidence type="ECO:0008006" key="6">
    <source>
        <dbReference type="Google" id="ProtNLM"/>
    </source>
</evidence>
<evidence type="ECO:0000259" key="3">
    <source>
        <dbReference type="Pfam" id="PF11954"/>
    </source>
</evidence>
<organism evidence="4 5">
    <name type="scientific">Hymenobacter glaciei</name>
    <dbReference type="NCBI Taxonomy" id="877209"/>
    <lineage>
        <taxon>Bacteria</taxon>
        <taxon>Pseudomonadati</taxon>
        <taxon>Bacteroidota</taxon>
        <taxon>Cytophagia</taxon>
        <taxon>Cytophagales</taxon>
        <taxon>Hymenobacteraceae</taxon>
        <taxon>Hymenobacter</taxon>
    </lineage>
</organism>
<protein>
    <recommendedName>
        <fullName evidence="6">Penicillin-binding protein</fullName>
    </recommendedName>
</protein>
<dbReference type="Pfam" id="PF00144">
    <property type="entry name" value="Beta-lactamase"/>
    <property type="match status" value="1"/>
</dbReference>
<feature type="signal peptide" evidence="1">
    <location>
        <begin position="1"/>
        <end position="22"/>
    </location>
</feature>
<feature type="domain" description="Peptidase S12 Pab87-related C-terminal" evidence="3">
    <location>
        <begin position="411"/>
        <end position="498"/>
    </location>
</feature>
<dbReference type="PANTHER" id="PTHR46825">
    <property type="entry name" value="D-ALANYL-D-ALANINE-CARBOXYPEPTIDASE/ENDOPEPTIDASE AMPH"/>
    <property type="match status" value="1"/>
</dbReference>
<evidence type="ECO:0000256" key="1">
    <source>
        <dbReference type="SAM" id="SignalP"/>
    </source>
</evidence>
<accession>A0ABP7UK75</accession>
<dbReference type="Proteomes" id="UP001501469">
    <property type="component" value="Unassembled WGS sequence"/>
</dbReference>
<dbReference type="PANTHER" id="PTHR46825:SF15">
    <property type="entry name" value="BETA-LACTAMASE-RELATED DOMAIN-CONTAINING PROTEIN"/>
    <property type="match status" value="1"/>
</dbReference>
<dbReference type="Pfam" id="PF11954">
    <property type="entry name" value="DUF3471"/>
    <property type="match status" value="1"/>
</dbReference>
<comment type="caution">
    <text evidence="4">The sequence shown here is derived from an EMBL/GenBank/DDBJ whole genome shotgun (WGS) entry which is preliminary data.</text>
</comment>
<evidence type="ECO:0000259" key="2">
    <source>
        <dbReference type="Pfam" id="PF00144"/>
    </source>
</evidence>
<dbReference type="Gene3D" id="3.40.710.10">
    <property type="entry name" value="DD-peptidase/beta-lactamase superfamily"/>
    <property type="match status" value="1"/>
</dbReference>
<dbReference type="InterPro" id="IPR012338">
    <property type="entry name" value="Beta-lactam/transpept-like"/>
</dbReference>
<feature type="domain" description="Beta-lactamase-related" evidence="2">
    <location>
        <begin position="34"/>
        <end position="362"/>
    </location>
</feature>
<evidence type="ECO:0000313" key="4">
    <source>
        <dbReference type="EMBL" id="GAA4045686.1"/>
    </source>
</evidence>
<gene>
    <name evidence="4" type="ORF">GCM10022409_34730</name>
</gene>
<evidence type="ECO:0000313" key="5">
    <source>
        <dbReference type="Proteomes" id="UP001501469"/>
    </source>
</evidence>
<dbReference type="SUPFAM" id="SSF56601">
    <property type="entry name" value="beta-lactamase/transpeptidase-like"/>
    <property type="match status" value="1"/>
</dbReference>
<dbReference type="RefSeq" id="WP_345057014.1">
    <property type="nucleotide sequence ID" value="NZ_BAABDK010000026.1"/>
</dbReference>
<dbReference type="EMBL" id="BAABDK010000026">
    <property type="protein sequence ID" value="GAA4045686.1"/>
    <property type="molecule type" value="Genomic_DNA"/>
</dbReference>
<proteinExistence type="predicted"/>
<name>A0ABP7UK75_9BACT</name>
<dbReference type="Gene3D" id="2.40.128.600">
    <property type="match status" value="1"/>
</dbReference>
<sequence>MKVRLHYYLLGLLLVGASQANAQKLDVRKRLSGFDKTVGQMLKEWNVPGCGIAVVVKDKLVFAQGYGFRDLEKKLPVTPTTLFPIASNTKLFTASAVGLLVEEGKLDWDQPVKKYVPQIQFYNDDLTANITMRDMLSHRTGMSRHDRIWSGSSFSRQELFDRLKYLEPSLPLRQGYLYNNMMYAAAGHIVELLSGQTWEEYVRTKFFVPLGMSRTIFSSVDMQQQPDFLTAYYEKRDTTTLAPYPFYTRQQGVGPAGAIVSDLNDMSHWLIMQMHGGKFNGKVVVPNSVIRATLQPAALAATVPDKYYEEINSMYGMARYTSSYKGHYRTQHGGSIGGIYSQVSFMPNDSVGVIVFMNGVHARPMLDGLVNTVYDRVMGLEATPWNERNLKNYRLAKATARAARRKPGTDRVLNTQPSHALADYVGQYEDPAYGVLQISQEAGKLRFTFNDKSLPLEHYHYDRFTSANDEVFGQWSFTFGSDAQGNISQARISMDEKEVVFVKKADARLQDPGFLKTLAGQYELNGSTMNVAFGNKELTMSTSPLTHLDAYKNNTFRMREFSDRTVQFALDASGNPTGFNVTQNGITVQYSRKK</sequence>
<dbReference type="InterPro" id="IPR001466">
    <property type="entry name" value="Beta-lactam-related"/>
</dbReference>
<dbReference type="InterPro" id="IPR050491">
    <property type="entry name" value="AmpC-like"/>
</dbReference>